<dbReference type="Gene3D" id="1.10.3230.30">
    <property type="entry name" value="Phage gp6-like head-tail connector protein"/>
    <property type="match status" value="1"/>
</dbReference>
<dbReference type="NCBIfam" id="TIGR01560">
    <property type="entry name" value="put_DNA_pack"/>
    <property type="match status" value="1"/>
</dbReference>
<dbReference type="InterPro" id="IPR021146">
    <property type="entry name" value="Phage_gp6-like_head-tail"/>
</dbReference>
<sequence length="87" mass="10018">MISLEEMKIYLRVDGRDEDEIIQHLLDTAHTLCRDAARSDTSEESSAMRMAVMYAAAYLYEHREEADHNELLLSLRALLMGERKAGF</sequence>
<protein>
    <submittedName>
        <fullName evidence="1">Head tail connector</fullName>
    </submittedName>
</protein>
<organism evidence="1">
    <name type="scientific">Siphoviridae sp. ctr0c13</name>
    <dbReference type="NCBI Taxonomy" id="2825683"/>
    <lineage>
        <taxon>Viruses</taxon>
        <taxon>Duplodnaviria</taxon>
        <taxon>Heunggongvirae</taxon>
        <taxon>Uroviricota</taxon>
        <taxon>Caudoviricetes</taxon>
    </lineage>
</organism>
<reference evidence="1" key="1">
    <citation type="journal article" date="2021" name="Proc. Natl. Acad. Sci. U.S.A.">
        <title>A Catalog of Tens of Thousands of Viruses from Human Metagenomes Reveals Hidden Associations with Chronic Diseases.</title>
        <authorList>
            <person name="Tisza M.J."/>
            <person name="Buck C.B."/>
        </authorList>
    </citation>
    <scope>NUCLEOTIDE SEQUENCE</scope>
    <source>
        <strain evidence="1">Ctr0c13</strain>
    </source>
</reference>
<proteinExistence type="predicted"/>
<dbReference type="EMBL" id="BK015935">
    <property type="protein sequence ID" value="DAF86021.1"/>
    <property type="molecule type" value="Genomic_DNA"/>
</dbReference>
<dbReference type="CDD" id="cd08054">
    <property type="entry name" value="gp6"/>
    <property type="match status" value="1"/>
</dbReference>
<dbReference type="InterPro" id="IPR006450">
    <property type="entry name" value="Phage_HK97_gp6-like"/>
</dbReference>
<name>A0A8S5TUY9_9CAUD</name>
<evidence type="ECO:0000313" key="1">
    <source>
        <dbReference type="EMBL" id="DAF86021.1"/>
    </source>
</evidence>
<accession>A0A8S5TUY9</accession>
<dbReference type="Pfam" id="PF05135">
    <property type="entry name" value="Phage_connect_1"/>
    <property type="match status" value="1"/>
</dbReference>